<evidence type="ECO:0000256" key="4">
    <source>
        <dbReference type="ARBA" id="ARBA00022692"/>
    </source>
</evidence>
<dbReference type="GO" id="GO:0042158">
    <property type="term" value="P:lipoprotein biosynthetic process"/>
    <property type="evidence" value="ECO:0007669"/>
    <property type="project" value="UniProtKB-UniRule"/>
</dbReference>
<dbReference type="UniPathway" id="UPA00664"/>
<organism evidence="8 9">
    <name type="scientific">Beggiatoa alba B18LD</name>
    <dbReference type="NCBI Taxonomy" id="395493"/>
    <lineage>
        <taxon>Bacteria</taxon>
        <taxon>Pseudomonadati</taxon>
        <taxon>Pseudomonadota</taxon>
        <taxon>Gammaproteobacteria</taxon>
        <taxon>Thiotrichales</taxon>
        <taxon>Thiotrichaceae</taxon>
        <taxon>Beggiatoa</taxon>
    </lineage>
</organism>
<comment type="catalytic activity">
    <reaction evidence="7">
        <text>L-cysteinyl-[prolipoprotein] + a 1,2-diacyl-sn-glycero-3-phospho-(1'-sn-glycerol) = an S-1,2-diacyl-sn-glyceryl-L-cysteinyl-[prolipoprotein] + sn-glycerol 1-phosphate + H(+)</text>
        <dbReference type="Rhea" id="RHEA:56712"/>
        <dbReference type="Rhea" id="RHEA-COMP:14679"/>
        <dbReference type="Rhea" id="RHEA-COMP:14680"/>
        <dbReference type="ChEBI" id="CHEBI:15378"/>
        <dbReference type="ChEBI" id="CHEBI:29950"/>
        <dbReference type="ChEBI" id="CHEBI:57685"/>
        <dbReference type="ChEBI" id="CHEBI:64716"/>
        <dbReference type="ChEBI" id="CHEBI:140658"/>
        <dbReference type="EC" id="2.5.1.145"/>
    </reaction>
</comment>
<dbReference type="PANTHER" id="PTHR30589">
    <property type="entry name" value="PROLIPOPROTEIN DIACYLGLYCERYL TRANSFERASE"/>
    <property type="match status" value="1"/>
</dbReference>
<feature type="transmembrane region" description="Helical" evidence="7">
    <location>
        <begin position="96"/>
        <end position="113"/>
    </location>
</feature>
<feature type="transmembrane region" description="Helical" evidence="7">
    <location>
        <begin position="19"/>
        <end position="36"/>
    </location>
</feature>
<proteinExistence type="inferred from homology"/>
<comment type="pathway">
    <text evidence="7">Protein modification; lipoprotein biosynthesis (diacylglyceryl transfer).</text>
</comment>
<dbReference type="PANTHER" id="PTHR30589:SF0">
    <property type="entry name" value="PHOSPHATIDYLGLYCEROL--PROLIPOPROTEIN DIACYLGLYCERYL TRANSFERASE"/>
    <property type="match status" value="1"/>
</dbReference>
<dbReference type="Proteomes" id="UP000005744">
    <property type="component" value="Unassembled WGS sequence"/>
</dbReference>
<comment type="function">
    <text evidence="7">Catalyzes the transfer of the diacylglyceryl group from phosphatidylglycerol to the sulfhydryl group of the N-terminal cysteine of a prolipoprotein, the first step in the formation of mature lipoproteins.</text>
</comment>
<dbReference type="eggNOG" id="COG0682">
    <property type="taxonomic scope" value="Bacteria"/>
</dbReference>
<keyword evidence="9" id="KW-1185">Reference proteome</keyword>
<dbReference type="HOGENOM" id="CLU_013386_1_0_6"/>
<dbReference type="AlphaFoldDB" id="I3CD39"/>
<evidence type="ECO:0000256" key="7">
    <source>
        <dbReference type="HAMAP-Rule" id="MF_01147"/>
    </source>
</evidence>
<evidence type="ECO:0000313" key="9">
    <source>
        <dbReference type="Proteomes" id="UP000005744"/>
    </source>
</evidence>
<evidence type="ECO:0000256" key="3">
    <source>
        <dbReference type="ARBA" id="ARBA00022679"/>
    </source>
</evidence>
<dbReference type="GO" id="GO:0008961">
    <property type="term" value="F:phosphatidylglycerol-prolipoprotein diacylglyceryl transferase activity"/>
    <property type="evidence" value="ECO:0007669"/>
    <property type="project" value="UniProtKB-UniRule"/>
</dbReference>
<dbReference type="RefSeq" id="WP_002683546.1">
    <property type="nucleotide sequence ID" value="NZ_JH600070.1"/>
</dbReference>
<reference evidence="8 9" key="1">
    <citation type="submission" date="2011-11" db="EMBL/GenBank/DDBJ databases">
        <title>Improved High-Quality Draft sequence of Beggiatoa alba B18lD.</title>
        <authorList>
            <consortium name="US DOE Joint Genome Institute"/>
            <person name="Lucas S."/>
            <person name="Han J."/>
            <person name="Lapidus A."/>
            <person name="Cheng J.-F."/>
            <person name="Goodwin L."/>
            <person name="Pitluck S."/>
            <person name="Peters L."/>
            <person name="Mikhailova N."/>
            <person name="Held B."/>
            <person name="Detter J.C."/>
            <person name="Han C."/>
            <person name="Tapia R."/>
            <person name="Land M."/>
            <person name="Hauser L."/>
            <person name="Kyrpides N."/>
            <person name="Ivanova N."/>
            <person name="Pagani I."/>
            <person name="Samuel K."/>
            <person name="Teske A."/>
            <person name="Mueller J."/>
            <person name="Woyke T."/>
        </authorList>
    </citation>
    <scope>NUCLEOTIDE SEQUENCE [LARGE SCALE GENOMIC DNA]</scope>
    <source>
        <strain evidence="8 9">B18LD</strain>
    </source>
</reference>
<keyword evidence="8" id="KW-0449">Lipoprotein</keyword>
<dbReference type="EMBL" id="JH600070">
    <property type="protein sequence ID" value="EIJ41532.1"/>
    <property type="molecule type" value="Genomic_DNA"/>
</dbReference>
<evidence type="ECO:0000256" key="2">
    <source>
        <dbReference type="ARBA" id="ARBA00022475"/>
    </source>
</evidence>
<name>I3CD39_9GAMM</name>
<evidence type="ECO:0000256" key="1">
    <source>
        <dbReference type="ARBA" id="ARBA00007150"/>
    </source>
</evidence>
<evidence type="ECO:0000256" key="5">
    <source>
        <dbReference type="ARBA" id="ARBA00022989"/>
    </source>
</evidence>
<protein>
    <recommendedName>
        <fullName evidence="7">Phosphatidylglycerol--prolipoprotein diacylglyceryl transferase</fullName>
        <ecNumber evidence="7">2.5.1.145</ecNumber>
    </recommendedName>
</protein>
<keyword evidence="4 7" id="KW-0812">Transmembrane</keyword>
<feature type="transmembrane region" description="Helical" evidence="7">
    <location>
        <begin position="189"/>
        <end position="207"/>
    </location>
</feature>
<keyword evidence="5 7" id="KW-1133">Transmembrane helix</keyword>
<gene>
    <name evidence="7" type="primary">lgt</name>
    <name evidence="8" type="ORF">BegalDRAFT_0618</name>
</gene>
<evidence type="ECO:0000313" key="8">
    <source>
        <dbReference type="EMBL" id="EIJ41532.1"/>
    </source>
</evidence>
<evidence type="ECO:0000256" key="6">
    <source>
        <dbReference type="ARBA" id="ARBA00023136"/>
    </source>
</evidence>
<dbReference type="InterPro" id="IPR001640">
    <property type="entry name" value="Lgt"/>
</dbReference>
<dbReference type="Pfam" id="PF01790">
    <property type="entry name" value="LGT"/>
    <property type="match status" value="1"/>
</dbReference>
<dbReference type="HAMAP" id="MF_01147">
    <property type="entry name" value="Lgt"/>
    <property type="match status" value="1"/>
</dbReference>
<keyword evidence="3 7" id="KW-0808">Transferase</keyword>
<sequence length="285" mass="31912">MLTYPTIDPVLVQIGPFPIHWYGLMYLIGLLIAWWLGLGRAKRPDSPVTPEQLSDLVFYAALGVVVGGRLGYILFYGFPSYLQNPLSILEVWRGGMSFHGGLIGVLIAMAIFARKHNRTFFQMTDFIAPLVPPGLAAGRLGNFINGELWGHPTQSMWGMQITQENVIARLPQNLQEAVLNGMGLYPSQLYQAALEGVTLFIILWLYSRKPRPTMAVSGLFLIGYGVFRFLVEFVRMPDAHLGYLAFGWLTMGQLLTIPMILLGILFMYWAYHKHKLTQGSTADGN</sequence>
<dbReference type="OrthoDB" id="871140at2"/>
<feature type="transmembrane region" description="Helical" evidence="7">
    <location>
        <begin position="213"/>
        <end position="231"/>
    </location>
</feature>
<feature type="binding site" evidence="7">
    <location>
        <position position="139"/>
    </location>
    <ligand>
        <name>a 1,2-diacyl-sn-glycero-3-phospho-(1'-sn-glycerol)</name>
        <dbReference type="ChEBI" id="CHEBI:64716"/>
    </ligand>
</feature>
<dbReference type="PROSITE" id="PS01311">
    <property type="entry name" value="LGT"/>
    <property type="match status" value="1"/>
</dbReference>
<comment type="subcellular location">
    <subcellularLocation>
        <location evidence="7">Cell membrane</location>
        <topology evidence="7">Multi-pass membrane protein</topology>
    </subcellularLocation>
</comment>
<keyword evidence="6 7" id="KW-0472">Membrane</keyword>
<accession>I3CD39</accession>
<comment type="similarity">
    <text evidence="1 7">Belongs to the Lgt family.</text>
</comment>
<keyword evidence="2 7" id="KW-1003">Cell membrane</keyword>
<dbReference type="GO" id="GO:0005886">
    <property type="term" value="C:plasma membrane"/>
    <property type="evidence" value="ECO:0007669"/>
    <property type="project" value="UniProtKB-SubCell"/>
</dbReference>
<feature type="transmembrane region" description="Helical" evidence="7">
    <location>
        <begin position="243"/>
        <end position="271"/>
    </location>
</feature>
<dbReference type="STRING" id="395493.BegalDRAFT_0618"/>
<dbReference type="NCBIfam" id="TIGR00544">
    <property type="entry name" value="lgt"/>
    <property type="match status" value="1"/>
</dbReference>
<feature type="transmembrane region" description="Helical" evidence="7">
    <location>
        <begin position="56"/>
        <end position="76"/>
    </location>
</feature>
<dbReference type="EC" id="2.5.1.145" evidence="7"/>